<name>A0A398CIK6_9BACL</name>
<reference evidence="7 8" key="1">
    <citation type="submission" date="2018-09" db="EMBL/GenBank/DDBJ databases">
        <title>Cohnella cavernae sp. nov., isolated from a karst cave.</title>
        <authorList>
            <person name="Zhu H."/>
        </authorList>
    </citation>
    <scope>NUCLEOTIDE SEQUENCE [LARGE SCALE GENOMIC DNA]</scope>
    <source>
        <strain evidence="7 8">K2E09-144</strain>
    </source>
</reference>
<keyword evidence="5" id="KW-0472">Membrane</keyword>
<dbReference type="EMBL" id="QXJM01000039">
    <property type="protein sequence ID" value="RIE03126.1"/>
    <property type="molecule type" value="Genomic_DNA"/>
</dbReference>
<comment type="caution">
    <text evidence="7">The sequence shown here is derived from an EMBL/GenBank/DDBJ whole genome shotgun (WGS) entry which is preliminary data.</text>
</comment>
<feature type="domain" description="HTH tetR-type" evidence="6">
    <location>
        <begin position="1"/>
        <end position="58"/>
    </location>
</feature>
<dbReference type="InterPro" id="IPR009057">
    <property type="entry name" value="Homeodomain-like_sf"/>
</dbReference>
<dbReference type="PANTHER" id="PTHR30055">
    <property type="entry name" value="HTH-TYPE TRANSCRIPTIONAL REGULATOR RUTR"/>
    <property type="match status" value="1"/>
</dbReference>
<dbReference type="PANTHER" id="PTHR30055:SF234">
    <property type="entry name" value="HTH-TYPE TRANSCRIPTIONAL REGULATOR BETI"/>
    <property type="match status" value="1"/>
</dbReference>
<dbReference type="SUPFAM" id="SSF46689">
    <property type="entry name" value="Homeodomain-like"/>
    <property type="match status" value="1"/>
</dbReference>
<evidence type="ECO:0000256" key="3">
    <source>
        <dbReference type="ARBA" id="ARBA00023163"/>
    </source>
</evidence>
<dbReference type="OrthoDB" id="9780824at2"/>
<dbReference type="PROSITE" id="PS50977">
    <property type="entry name" value="HTH_TETR_2"/>
    <property type="match status" value="1"/>
</dbReference>
<dbReference type="InterPro" id="IPR041347">
    <property type="entry name" value="MftR_C"/>
</dbReference>
<dbReference type="Proteomes" id="UP000266340">
    <property type="component" value="Unassembled WGS sequence"/>
</dbReference>
<dbReference type="GO" id="GO:0003700">
    <property type="term" value="F:DNA-binding transcription factor activity"/>
    <property type="evidence" value="ECO:0007669"/>
    <property type="project" value="TreeGrafter"/>
</dbReference>
<dbReference type="AlphaFoldDB" id="A0A398CIK6"/>
<keyword evidence="3" id="KW-0804">Transcription</keyword>
<keyword evidence="5" id="KW-0812">Transmembrane</keyword>
<dbReference type="PRINTS" id="PR00455">
    <property type="entry name" value="HTHTETR"/>
</dbReference>
<accession>A0A398CIK6</accession>
<protein>
    <submittedName>
        <fullName evidence="7">TetR family transcriptional regulator</fullName>
    </submittedName>
</protein>
<keyword evidence="2 4" id="KW-0238">DNA-binding</keyword>
<keyword evidence="1" id="KW-0805">Transcription regulation</keyword>
<dbReference type="Gene3D" id="1.10.357.10">
    <property type="entry name" value="Tetracycline Repressor, domain 2"/>
    <property type="match status" value="1"/>
</dbReference>
<organism evidence="7 8">
    <name type="scientific">Cohnella faecalis</name>
    <dbReference type="NCBI Taxonomy" id="2315694"/>
    <lineage>
        <taxon>Bacteria</taxon>
        <taxon>Bacillati</taxon>
        <taxon>Bacillota</taxon>
        <taxon>Bacilli</taxon>
        <taxon>Bacillales</taxon>
        <taxon>Paenibacillaceae</taxon>
        <taxon>Cohnella</taxon>
    </lineage>
</organism>
<sequence length="180" mass="20009">MAAIQMHATRLFGENGYNATTVEQIAEAAEVSPSTFFRYFPTKEDVVIKDNYDPLLVAAFEEQPAELSPLQAIRAAMKSAFASFTAEDIATLRERNRLIMTVPELRAASMNNMIQTMHLIAELVAKRTKRRIDDIAVQTFAGAFIGVSISIMFYDAEHPEGDIVQLLDEAWVNLEAGLPL</sequence>
<evidence type="ECO:0000313" key="7">
    <source>
        <dbReference type="EMBL" id="RIE03126.1"/>
    </source>
</evidence>
<dbReference type="GO" id="GO:0000976">
    <property type="term" value="F:transcription cis-regulatory region binding"/>
    <property type="evidence" value="ECO:0007669"/>
    <property type="project" value="TreeGrafter"/>
</dbReference>
<evidence type="ECO:0000313" key="8">
    <source>
        <dbReference type="Proteomes" id="UP000266340"/>
    </source>
</evidence>
<evidence type="ECO:0000256" key="2">
    <source>
        <dbReference type="ARBA" id="ARBA00023125"/>
    </source>
</evidence>
<feature type="DNA-binding region" description="H-T-H motif" evidence="4">
    <location>
        <begin position="21"/>
        <end position="40"/>
    </location>
</feature>
<keyword evidence="5" id="KW-1133">Transmembrane helix</keyword>
<dbReference type="Gene3D" id="1.10.10.60">
    <property type="entry name" value="Homeodomain-like"/>
    <property type="match status" value="1"/>
</dbReference>
<dbReference type="Pfam" id="PF17754">
    <property type="entry name" value="TetR_C_14"/>
    <property type="match status" value="1"/>
</dbReference>
<dbReference type="InterPro" id="IPR001647">
    <property type="entry name" value="HTH_TetR"/>
</dbReference>
<dbReference type="Pfam" id="PF00440">
    <property type="entry name" value="TetR_N"/>
    <property type="match status" value="1"/>
</dbReference>
<evidence type="ECO:0000256" key="4">
    <source>
        <dbReference type="PROSITE-ProRule" id="PRU00335"/>
    </source>
</evidence>
<evidence type="ECO:0000256" key="1">
    <source>
        <dbReference type="ARBA" id="ARBA00023015"/>
    </source>
</evidence>
<gene>
    <name evidence="7" type="ORF">D3H35_13485</name>
</gene>
<evidence type="ECO:0000259" key="6">
    <source>
        <dbReference type="PROSITE" id="PS50977"/>
    </source>
</evidence>
<evidence type="ECO:0000256" key="5">
    <source>
        <dbReference type="SAM" id="Phobius"/>
    </source>
</evidence>
<keyword evidence="8" id="KW-1185">Reference proteome</keyword>
<dbReference type="InterPro" id="IPR050109">
    <property type="entry name" value="HTH-type_TetR-like_transc_reg"/>
</dbReference>
<proteinExistence type="predicted"/>
<feature type="transmembrane region" description="Helical" evidence="5">
    <location>
        <begin position="135"/>
        <end position="154"/>
    </location>
</feature>